<evidence type="ECO:0000256" key="4">
    <source>
        <dbReference type="PIRNR" id="PIRNR010044"/>
    </source>
</evidence>
<evidence type="ECO:0000313" key="6">
    <source>
        <dbReference type="Proteomes" id="UP000593567"/>
    </source>
</evidence>
<name>A0A7J7KM58_BUGNE</name>
<dbReference type="GO" id="GO:0005829">
    <property type="term" value="C:cytosol"/>
    <property type="evidence" value="ECO:0007669"/>
    <property type="project" value="TreeGrafter"/>
</dbReference>
<comment type="subunit">
    <text evidence="4">Forms a heterodimer with PSMG1.</text>
</comment>
<gene>
    <name evidence="5" type="ORF">EB796_002431</name>
</gene>
<dbReference type="InterPro" id="IPR019151">
    <property type="entry name" value="Proteasome_assmbl_chaperone_2"/>
</dbReference>
<reference evidence="5" key="1">
    <citation type="submission" date="2020-06" db="EMBL/GenBank/DDBJ databases">
        <title>Draft genome of Bugula neritina, a colonial animal packing powerful symbionts and potential medicines.</title>
        <authorList>
            <person name="Rayko M."/>
        </authorList>
    </citation>
    <scope>NUCLEOTIDE SEQUENCE [LARGE SCALE GENOMIC DNA]</scope>
    <source>
        <strain evidence="5">Kwan_BN1</strain>
    </source>
</reference>
<dbReference type="GO" id="GO:0005634">
    <property type="term" value="C:nucleus"/>
    <property type="evidence" value="ECO:0007669"/>
    <property type="project" value="TreeGrafter"/>
</dbReference>
<comment type="caution">
    <text evidence="5">The sequence shown here is derived from an EMBL/GenBank/DDBJ whole genome shotgun (WGS) entry which is preliminary data.</text>
</comment>
<dbReference type="AlphaFoldDB" id="A0A7J7KM58"/>
<comment type="similarity">
    <text evidence="3 4">Belongs to the PSMG2 family.</text>
</comment>
<evidence type="ECO:0000256" key="2">
    <source>
        <dbReference type="ARBA" id="ARBA00023186"/>
    </source>
</evidence>
<dbReference type="Pfam" id="PF09754">
    <property type="entry name" value="PAC2"/>
    <property type="match status" value="1"/>
</dbReference>
<evidence type="ECO:0000313" key="5">
    <source>
        <dbReference type="EMBL" id="KAF6039236.1"/>
    </source>
</evidence>
<dbReference type="Proteomes" id="UP000593567">
    <property type="component" value="Unassembled WGS sequence"/>
</dbReference>
<dbReference type="OrthoDB" id="10260712at2759"/>
<keyword evidence="2 4" id="KW-0143">Chaperone</keyword>
<dbReference type="PANTHER" id="PTHR12970:SF1">
    <property type="entry name" value="PROTEASOME ASSEMBLY CHAPERONE 2"/>
    <property type="match status" value="1"/>
</dbReference>
<dbReference type="Gene3D" id="3.40.50.10900">
    <property type="entry name" value="PAC-like subunit"/>
    <property type="match status" value="1"/>
</dbReference>
<evidence type="ECO:0000256" key="1">
    <source>
        <dbReference type="ARBA" id="ARBA00019186"/>
    </source>
</evidence>
<keyword evidence="6" id="KW-1185">Reference proteome</keyword>
<protein>
    <recommendedName>
        <fullName evidence="1 4">Proteasome assembly chaperone 2</fullName>
    </recommendedName>
</protein>
<dbReference type="InterPro" id="IPR016562">
    <property type="entry name" value="Proteasome_assmbl_chp_2_euk"/>
</dbReference>
<comment type="function">
    <text evidence="4">Chaperone protein which promotes assembly of the 20S proteasome as part of a heterodimer with PSMG1.</text>
</comment>
<dbReference type="InterPro" id="IPR038389">
    <property type="entry name" value="PSMG2_sf"/>
</dbReference>
<organism evidence="5 6">
    <name type="scientific">Bugula neritina</name>
    <name type="common">Brown bryozoan</name>
    <name type="synonym">Sertularia neritina</name>
    <dbReference type="NCBI Taxonomy" id="10212"/>
    <lineage>
        <taxon>Eukaryota</taxon>
        <taxon>Metazoa</taxon>
        <taxon>Spiralia</taxon>
        <taxon>Lophotrochozoa</taxon>
        <taxon>Bryozoa</taxon>
        <taxon>Gymnolaemata</taxon>
        <taxon>Cheilostomatida</taxon>
        <taxon>Flustrina</taxon>
        <taxon>Buguloidea</taxon>
        <taxon>Bugulidae</taxon>
        <taxon>Bugula</taxon>
    </lineage>
</organism>
<evidence type="ECO:0000256" key="3">
    <source>
        <dbReference type="ARBA" id="ARBA00025745"/>
    </source>
</evidence>
<proteinExistence type="inferred from homology"/>
<sequence>MFCFIETEEIMFFKPHDQSFSKLETSNYSLVLPAISVGNVGQLTVDVLIATTQAEKVGSIYDESLLPVIGNDPFSEADTALSCQLSTCCDVYSVKSKQFMIIQQRASFVKGKRKLFRKKLLEWIKNQQFKVVYLIGSMYAHMRTDQQLTGLQFRYVATDEAKSLVPTFSKWIELEDTADEFGRSEKRFPGSGIFKTLYGDCIEEKIAFVGLLMFCAEGDNSLDAVKMADHVNAWTNVVEEHDKSEVLGLQSKWQVPKSWNLNYGSTFNHHIY</sequence>
<dbReference type="GO" id="GO:0043248">
    <property type="term" value="P:proteasome assembly"/>
    <property type="evidence" value="ECO:0007669"/>
    <property type="project" value="TreeGrafter"/>
</dbReference>
<accession>A0A7J7KM58</accession>
<dbReference type="PANTHER" id="PTHR12970">
    <property type="entry name" value="PROTEASOME ASSEMBLY CHAPERONE 2"/>
    <property type="match status" value="1"/>
</dbReference>
<dbReference type="EMBL" id="VXIV02000288">
    <property type="protein sequence ID" value="KAF6039236.1"/>
    <property type="molecule type" value="Genomic_DNA"/>
</dbReference>
<dbReference type="PIRSF" id="PIRSF010044">
    <property type="entry name" value="UCP010044"/>
    <property type="match status" value="1"/>
</dbReference>